<protein>
    <submittedName>
        <fullName evidence="1">Uncharacterized protein</fullName>
    </submittedName>
</protein>
<name>D0MF11_RHOM4</name>
<accession>D0MF11</accession>
<proteinExistence type="predicted"/>
<evidence type="ECO:0000313" key="1">
    <source>
        <dbReference type="EMBL" id="ACY47461.1"/>
    </source>
</evidence>
<dbReference type="AlphaFoldDB" id="D0MF11"/>
<dbReference type="OrthoDB" id="1496016at2"/>
<reference evidence="1 2" key="1">
    <citation type="journal article" date="2009" name="Stand. Genomic Sci.">
        <title>Complete genome sequence of Rhodothermus marinus type strain (R-10).</title>
        <authorList>
            <person name="Nolan M."/>
            <person name="Tindall B.J."/>
            <person name="Pomrenke H."/>
            <person name="Lapidus A."/>
            <person name="Copeland A."/>
            <person name="Glavina Del Rio T."/>
            <person name="Lucas S."/>
            <person name="Chen F."/>
            <person name="Tice H."/>
            <person name="Cheng J.F."/>
            <person name="Saunders E."/>
            <person name="Han C."/>
            <person name="Bruce D."/>
            <person name="Goodwin L."/>
            <person name="Chain P."/>
            <person name="Pitluck S."/>
            <person name="Ovchinikova G."/>
            <person name="Pati A."/>
            <person name="Ivanova N."/>
            <person name="Mavromatis K."/>
            <person name="Chen A."/>
            <person name="Palaniappan K."/>
            <person name="Land M."/>
            <person name="Hauser L."/>
            <person name="Chang Y.J."/>
            <person name="Jeffries C.D."/>
            <person name="Brettin T."/>
            <person name="Goker M."/>
            <person name="Bristow J."/>
            <person name="Eisen J.A."/>
            <person name="Markowitz V."/>
            <person name="Hugenholtz P."/>
            <person name="Kyrpides N.C."/>
            <person name="Klenk H.P."/>
            <person name="Detter J.C."/>
        </authorList>
    </citation>
    <scope>NUCLEOTIDE SEQUENCE [LARGE SCALE GENOMIC DNA]</scope>
    <source>
        <strain evidence="2">ATCC 43812 / DSM 4252 / R-10</strain>
    </source>
</reference>
<keyword evidence="2" id="KW-1185">Reference proteome</keyword>
<dbReference type="STRING" id="518766.Rmar_0561"/>
<organism evidence="1 2">
    <name type="scientific">Rhodothermus marinus (strain ATCC 43812 / DSM 4252 / R-10)</name>
    <name type="common">Rhodothermus obamensis</name>
    <dbReference type="NCBI Taxonomy" id="518766"/>
    <lineage>
        <taxon>Bacteria</taxon>
        <taxon>Pseudomonadati</taxon>
        <taxon>Rhodothermota</taxon>
        <taxon>Rhodothermia</taxon>
        <taxon>Rhodothermales</taxon>
        <taxon>Rhodothermaceae</taxon>
        <taxon>Rhodothermus</taxon>
    </lineage>
</organism>
<dbReference type="KEGG" id="rmr:Rmar_0561"/>
<dbReference type="EMBL" id="CP001807">
    <property type="protein sequence ID" value="ACY47461.1"/>
    <property type="molecule type" value="Genomic_DNA"/>
</dbReference>
<evidence type="ECO:0000313" key="2">
    <source>
        <dbReference type="Proteomes" id="UP000002221"/>
    </source>
</evidence>
<dbReference type="Proteomes" id="UP000002221">
    <property type="component" value="Chromosome"/>
</dbReference>
<gene>
    <name evidence="1" type="ordered locus">Rmar_0561</name>
</gene>
<dbReference type="RefSeq" id="WP_012843073.1">
    <property type="nucleotide sequence ID" value="NC_013501.1"/>
</dbReference>
<dbReference type="HOGENOM" id="CLU_111577_0_0_10"/>
<sequence length="214" mass="24087">MWFIFDNLNALIVGGMLFLMLLGIQQRVAEMNLEQTVNYIVKRQAGDLATWLEDDLLKLGRNVDWESETPFENPVDSAGVTVRFVFFHDSTDAGGNTVRVYVRYRLKPAGERVIRNDTIPVYRLYREECIGSGCPSGGWQASGGGPGLLSYFKIDLLDQDAQPVADPVNNADQVQNTRVRFTMATPFEVARAQVLRQVYYGSTLLIQRQMQQGS</sequence>
<dbReference type="eggNOG" id="ENOG50310MJ">
    <property type="taxonomic scope" value="Bacteria"/>
</dbReference>